<organism evidence="1 2">
    <name type="scientific">Lindgomyces ingoldianus</name>
    <dbReference type="NCBI Taxonomy" id="673940"/>
    <lineage>
        <taxon>Eukaryota</taxon>
        <taxon>Fungi</taxon>
        <taxon>Dikarya</taxon>
        <taxon>Ascomycota</taxon>
        <taxon>Pezizomycotina</taxon>
        <taxon>Dothideomycetes</taxon>
        <taxon>Pleosporomycetidae</taxon>
        <taxon>Pleosporales</taxon>
        <taxon>Lindgomycetaceae</taxon>
        <taxon>Lindgomyces</taxon>
    </lineage>
</organism>
<proteinExistence type="predicted"/>
<evidence type="ECO:0000313" key="1">
    <source>
        <dbReference type="EMBL" id="KAF2471596.1"/>
    </source>
</evidence>
<comment type="caution">
    <text evidence="1">The sequence shown here is derived from an EMBL/GenBank/DDBJ whole genome shotgun (WGS) entry which is preliminary data.</text>
</comment>
<sequence length="357" mass="39644">MMLWRLPSPVRPFSGLNCRPYSSTKHVEPLRILFCGSDQFSIASLSKLNKAKNKDPLLIESIDVVHRPGKRTGRGLKTIKDVPIKRAATLDFKLPTHVRDTFTNWEPPVAYNLIIAVSFGLLIPSRILDGAKYGGLNVHPSLLPDLRGPAPIHHTLLKRRKYTGITIQTLHPTHFDHGTILSQTPAPGIEVCPGATPVELVDKLGSLGGSMLLDVIRRRDFFPPVHDVGWYAKSGGPVDNAEKITSEHRYVNFSTTTAGDIQDRHRLLGNLWCTLLNGKRLILHDVCPYHGEDSTRLDPGLFVGETGDLLARTQDGKLVHIVESTVEGRKTGSGKGYLRYRPFLVLPTNTVEERQSE</sequence>
<keyword evidence="2" id="KW-1185">Reference proteome</keyword>
<evidence type="ECO:0000313" key="2">
    <source>
        <dbReference type="Proteomes" id="UP000799755"/>
    </source>
</evidence>
<reference evidence="1" key="1">
    <citation type="journal article" date="2020" name="Stud. Mycol.">
        <title>101 Dothideomycetes genomes: a test case for predicting lifestyles and emergence of pathogens.</title>
        <authorList>
            <person name="Haridas S."/>
            <person name="Albert R."/>
            <person name="Binder M."/>
            <person name="Bloem J."/>
            <person name="Labutti K."/>
            <person name="Salamov A."/>
            <person name="Andreopoulos B."/>
            <person name="Baker S."/>
            <person name="Barry K."/>
            <person name="Bills G."/>
            <person name="Bluhm B."/>
            <person name="Cannon C."/>
            <person name="Castanera R."/>
            <person name="Culley D."/>
            <person name="Daum C."/>
            <person name="Ezra D."/>
            <person name="Gonzalez J."/>
            <person name="Henrissat B."/>
            <person name="Kuo A."/>
            <person name="Liang C."/>
            <person name="Lipzen A."/>
            <person name="Lutzoni F."/>
            <person name="Magnuson J."/>
            <person name="Mondo S."/>
            <person name="Nolan M."/>
            <person name="Ohm R."/>
            <person name="Pangilinan J."/>
            <person name="Park H.-J."/>
            <person name="Ramirez L."/>
            <person name="Alfaro M."/>
            <person name="Sun H."/>
            <person name="Tritt A."/>
            <person name="Yoshinaga Y."/>
            <person name="Zwiers L.-H."/>
            <person name="Turgeon B."/>
            <person name="Goodwin S."/>
            <person name="Spatafora J."/>
            <person name="Crous P."/>
            <person name="Grigoriev I."/>
        </authorList>
    </citation>
    <scope>NUCLEOTIDE SEQUENCE</scope>
    <source>
        <strain evidence="1">ATCC 200398</strain>
    </source>
</reference>
<accession>A0ACB6QXI8</accession>
<gene>
    <name evidence="1" type="ORF">BDR25DRAFT_260042</name>
</gene>
<dbReference type="EMBL" id="MU003504">
    <property type="protein sequence ID" value="KAF2471596.1"/>
    <property type="molecule type" value="Genomic_DNA"/>
</dbReference>
<protein>
    <submittedName>
        <fullName evidence="1">Methionyl-tRNA formyltransferase</fullName>
    </submittedName>
</protein>
<dbReference type="Proteomes" id="UP000799755">
    <property type="component" value="Unassembled WGS sequence"/>
</dbReference>
<name>A0ACB6QXI8_9PLEO</name>